<dbReference type="Proteomes" id="UP000265798">
    <property type="component" value="Unassembled WGS sequence"/>
</dbReference>
<accession>A0A396YQ58</accession>
<reference evidence="3" key="1">
    <citation type="submission" date="2018-05" db="EMBL/GenBank/DDBJ databases">
        <title>Leptospira yasudae sp. nov. and Leptospira stimsonii sp. nov., two pathogenic species of the genus Leptospira isolated from environmental sources.</title>
        <authorList>
            <person name="Casanovas-Massana A."/>
            <person name="Hamond C."/>
            <person name="Santos L.A."/>
            <person name="Hacker K.P."/>
            <person name="Balassiano I."/>
            <person name="Medeiros M.A."/>
            <person name="Reis M.G."/>
            <person name="Ko A.I."/>
            <person name="Wunder E.A."/>
        </authorList>
    </citation>
    <scope>NUCLEOTIDE SEQUENCE [LARGE SCALE GENOMIC DNA]</scope>
    <source>
        <strain evidence="3">Yale</strain>
    </source>
</reference>
<proteinExistence type="predicted"/>
<dbReference type="PROSITE" id="PS51257">
    <property type="entry name" value="PROKAR_LIPOPROTEIN"/>
    <property type="match status" value="1"/>
</dbReference>
<dbReference type="EMBL" id="QHCT01000018">
    <property type="protein sequence ID" value="RHX83647.1"/>
    <property type="molecule type" value="Genomic_DNA"/>
</dbReference>
<protein>
    <recommendedName>
        <fullName evidence="4">Lipoprotein</fullName>
    </recommendedName>
</protein>
<dbReference type="AlphaFoldDB" id="A0A396YQ58"/>
<organism evidence="2 3">
    <name type="scientific">Leptospira stimsonii</name>
    <dbReference type="NCBI Taxonomy" id="2202203"/>
    <lineage>
        <taxon>Bacteria</taxon>
        <taxon>Pseudomonadati</taxon>
        <taxon>Spirochaetota</taxon>
        <taxon>Spirochaetia</taxon>
        <taxon>Leptospirales</taxon>
        <taxon>Leptospiraceae</taxon>
        <taxon>Leptospira</taxon>
    </lineage>
</organism>
<gene>
    <name evidence="2" type="ORF">DLM75_23760</name>
</gene>
<evidence type="ECO:0008006" key="4">
    <source>
        <dbReference type="Google" id="ProtNLM"/>
    </source>
</evidence>
<evidence type="ECO:0000313" key="3">
    <source>
        <dbReference type="Proteomes" id="UP000265798"/>
    </source>
</evidence>
<dbReference type="RefSeq" id="WP_118970995.1">
    <property type="nucleotide sequence ID" value="NZ_QHCT01000018.1"/>
</dbReference>
<sequence>MKLIKQIGVCLVLISLLSACKKDDNNDDTTNLALLLALSGGSTCTVTAGGVTLPVASVSSTQNGGVSTIALTTSGAIGIGAIQIPSAPTNSIGLITANTGSLSLTVYKGTCPITAASSVAVAGVDYTFISGTATVTTTAQIRFNVAGPYTILVTSNGGTGLFQLN</sequence>
<evidence type="ECO:0000256" key="1">
    <source>
        <dbReference type="SAM" id="SignalP"/>
    </source>
</evidence>
<feature type="signal peptide" evidence="1">
    <location>
        <begin position="1"/>
        <end position="21"/>
    </location>
</feature>
<keyword evidence="1" id="KW-0732">Signal</keyword>
<feature type="chain" id="PRO_5017485771" description="Lipoprotein" evidence="1">
    <location>
        <begin position="22"/>
        <end position="165"/>
    </location>
</feature>
<dbReference type="OrthoDB" id="346182at2"/>
<comment type="caution">
    <text evidence="2">The sequence shown here is derived from an EMBL/GenBank/DDBJ whole genome shotgun (WGS) entry which is preliminary data.</text>
</comment>
<name>A0A396YQ58_9LEPT</name>
<evidence type="ECO:0000313" key="2">
    <source>
        <dbReference type="EMBL" id="RHX83647.1"/>
    </source>
</evidence>